<evidence type="ECO:0000256" key="4">
    <source>
        <dbReference type="ARBA" id="ARBA00022833"/>
    </source>
</evidence>
<dbReference type="PANTHER" id="PTHR38344">
    <property type="entry name" value="UPF0753 PROTEIN AQ_863"/>
    <property type="match status" value="1"/>
</dbReference>
<dbReference type="InterPro" id="IPR018752">
    <property type="entry name" value="DabA"/>
</dbReference>
<evidence type="ECO:0000313" key="8">
    <source>
        <dbReference type="Proteomes" id="UP000594688"/>
    </source>
</evidence>
<comment type="cofactor">
    <cofactor evidence="6">
        <name>Zn(2+)</name>
        <dbReference type="ChEBI" id="CHEBI:29105"/>
    </cofactor>
</comment>
<evidence type="ECO:0000256" key="1">
    <source>
        <dbReference type="ARBA" id="ARBA00022448"/>
    </source>
</evidence>
<keyword evidence="3 6" id="KW-0479">Metal-binding</keyword>
<evidence type="ECO:0000256" key="6">
    <source>
        <dbReference type="HAMAP-Rule" id="MF_01871"/>
    </source>
</evidence>
<dbReference type="HAMAP" id="MF_01871">
    <property type="entry name" value="DabA"/>
    <property type="match status" value="1"/>
</dbReference>
<accession>A0A7T0BW77</accession>
<keyword evidence="5 6" id="KW-0472">Membrane</keyword>
<feature type="binding site" evidence="6">
    <location>
        <position position="791"/>
    </location>
    <ligand>
        <name>Zn(2+)</name>
        <dbReference type="ChEBI" id="CHEBI:29105"/>
    </ligand>
</feature>
<name>A0A7T0BW77_9BACT</name>
<comment type="function">
    <text evidence="6">Part of an energy-coupled inorganic carbon pump.</text>
</comment>
<proteinExistence type="inferred from homology"/>
<dbReference type="Proteomes" id="UP000594688">
    <property type="component" value="Chromosome"/>
</dbReference>
<evidence type="ECO:0000256" key="5">
    <source>
        <dbReference type="ARBA" id="ARBA00023136"/>
    </source>
</evidence>
<comment type="similarity">
    <text evidence="6">Belongs to the inorganic carbon transporter (TC 9.A.2) DabA family.</text>
</comment>
<reference evidence="7 8" key="1">
    <citation type="submission" date="2020-02" db="EMBL/GenBank/DDBJ databases">
        <title>Genomic and physiological characterization of two novel Nitrospinaceae genera.</title>
        <authorList>
            <person name="Mueller A.J."/>
            <person name="Jung M.-Y."/>
            <person name="Strachan C.R."/>
            <person name="Herbold C.W."/>
            <person name="Kirkegaard R.H."/>
            <person name="Daims H."/>
        </authorList>
    </citation>
    <scope>NUCLEOTIDE SEQUENCE [LARGE SCALE GENOMIC DNA]</scope>
    <source>
        <strain evidence="7">EB</strain>
    </source>
</reference>
<dbReference type="PANTHER" id="PTHR38344:SF1">
    <property type="entry name" value="INORGANIC CARBON TRANSPORTER SUBUNIT DABA-RELATED"/>
    <property type="match status" value="1"/>
</dbReference>
<dbReference type="AlphaFoldDB" id="A0A7T0BW77"/>
<feature type="binding site" evidence="6">
    <location>
        <position position="506"/>
    </location>
    <ligand>
        <name>Zn(2+)</name>
        <dbReference type="ChEBI" id="CHEBI:29105"/>
    </ligand>
</feature>
<feature type="binding site" evidence="6">
    <location>
        <position position="504"/>
    </location>
    <ligand>
        <name>Zn(2+)</name>
        <dbReference type="ChEBI" id="CHEBI:29105"/>
    </ligand>
</feature>
<keyword evidence="2 6" id="KW-1003">Cell membrane</keyword>
<dbReference type="Pfam" id="PF10070">
    <property type="entry name" value="DabA"/>
    <property type="match status" value="1"/>
</dbReference>
<keyword evidence="4 6" id="KW-0862">Zinc</keyword>
<dbReference type="GO" id="GO:0008270">
    <property type="term" value="F:zinc ion binding"/>
    <property type="evidence" value="ECO:0007669"/>
    <property type="project" value="UniProtKB-UniRule"/>
</dbReference>
<evidence type="ECO:0000256" key="2">
    <source>
        <dbReference type="ARBA" id="ARBA00022475"/>
    </source>
</evidence>
<sequence>MLTIDDKETKTPTEAQQIELRSFVMLAGEPISHFWPMKTFIHHNPLHGLEHFHFEKAIKEAERFFGGRGFLPNEEYRNFVKQGRITVEALNEALKDVSKDATIELGNKNISHLEFLKTILLKGTGKIAADVASAVLQSSHNQPEIKDLIQKVRGFPKNNEHKESLQGYASREQEELATRYTLGEWCDQTFGTDVQRQINSEIIKWISGFLDEGHGPWGMPLREKSFYGSWKELAQDDGFGSSLGIPDWKNKIKNLPDRPEDAILEIMARLSIPKGLWINYFTLHFAQLAGWTGLIKWRSEQLDYEWQNAFPIDLVKYMAVRIFYERELVDLACRSRLAIPGSYTSIRAYLNKFSVGYGLFKDYQTRGLPEVIENNLDMSLFIQEPLRIEKLDQCNPELILKWEQIREQQEIDVRALIVLHLAKSINIPLKDILKSGPVPLVTLLDWVEEFPESKHGPVWLKALESSFITDFVKKFTPNIEKLKKIDASEEKPTESRPLSQSIFCIDVRSEGFRRHLEEVGGNETFGFAGFFGVPICYQEFSSEHQTDQCPVLLKPKHVVKEIPRAYQAKAAQDFLEGQQLAKAGHTLLHDLKENVITPYVMVEAIGWFFGFRLFGQTLRPNWFKSAVSWLKERLAIPIGTTLTVEKIERDEAHEMVASKHRASIYKLLIEQYGSLGATVSHEQVERLRKLAMNEIPIDSLDNKELNQLLQWGEPDLVRFIEVLRKEFDVNERDVDRQMQRITQAGFTVAEQAHYVETALRVLGFKTFSRLILLCAHGSTSDNNPYESALDCGACGGNHGVSNARALAVMANKPEVRHLLALKNLVIPEDTHFLPGQHDTTTDEVELYDLEDVPATHRKDLIRLQRDLHEAGEKNSRERLARMPDESDLNGKFSALKRTKTRSIDWSQVRPEWGLSGHTAFITGRRLLTQGLNLEARTFLHSYDYKRDPDGKYLEIIMTAPMVVGQWINMEHYFSTVDTEVFGAGSKAYHNVVGRVGVMFGTQSDLCVGLPIQTVFDGDKPYHEPMRLFVIIEAPREMITTIISRHNLLQKLTRNQWLHIVALDPEVMEFFLFKSPNIWEPIHSI</sequence>
<comment type="subunit">
    <text evidence="6">Forms a complex with DabB.</text>
</comment>
<keyword evidence="1 6" id="KW-0813">Transport</keyword>
<dbReference type="KEGG" id="nli:G3M70_09270"/>
<evidence type="ECO:0000256" key="3">
    <source>
        <dbReference type="ARBA" id="ARBA00022723"/>
    </source>
</evidence>
<feature type="binding site" evidence="6">
    <location>
        <position position="776"/>
    </location>
    <ligand>
        <name>Zn(2+)</name>
        <dbReference type="ChEBI" id="CHEBI:29105"/>
    </ligand>
</feature>
<evidence type="ECO:0000313" key="7">
    <source>
        <dbReference type="EMBL" id="QPJ62049.1"/>
    </source>
</evidence>
<dbReference type="EMBL" id="CP048685">
    <property type="protein sequence ID" value="QPJ62049.1"/>
    <property type="molecule type" value="Genomic_DNA"/>
</dbReference>
<comment type="subcellular location">
    <subcellularLocation>
        <location evidence="6">Cell membrane</location>
        <topology evidence="6">Peripheral membrane protein</topology>
    </subcellularLocation>
</comment>
<gene>
    <name evidence="6" type="primary">dabA</name>
    <name evidence="7" type="ORF">G3M70_09270</name>
</gene>
<protein>
    <recommendedName>
        <fullName evidence="6">Probable inorganic carbon transporter subunit DabA</fullName>
    </recommendedName>
</protein>
<organism evidence="7 8">
    <name type="scientific">Candidatus Nitronauta litoralis</name>
    <dbReference type="NCBI Taxonomy" id="2705533"/>
    <lineage>
        <taxon>Bacteria</taxon>
        <taxon>Pseudomonadati</taxon>
        <taxon>Nitrospinota/Tectimicrobiota group</taxon>
        <taxon>Nitrospinota</taxon>
        <taxon>Nitrospinia</taxon>
        <taxon>Nitrospinales</taxon>
        <taxon>Nitrospinaceae</taxon>
        <taxon>Candidatus Nitronauta</taxon>
    </lineage>
</organism>
<dbReference type="GO" id="GO:0005886">
    <property type="term" value="C:plasma membrane"/>
    <property type="evidence" value="ECO:0007669"/>
    <property type="project" value="UniProtKB-SubCell"/>
</dbReference>